<dbReference type="AlphaFoldDB" id="A0A804I2B2"/>
<dbReference type="FunFam" id="1.20.930.20:FF:000003">
    <property type="entry name" value="DNA mismatch repair protein MLH1"/>
    <property type="match status" value="1"/>
</dbReference>
<dbReference type="PROSITE" id="PS00108">
    <property type="entry name" value="PROTEIN_KINASE_ST"/>
    <property type="match status" value="1"/>
</dbReference>
<name>A0A804I2B2_MUSAM</name>
<dbReference type="Gramene" id="Ma02_t13250.1">
    <property type="protein sequence ID" value="Ma02_p13250.1"/>
    <property type="gene ID" value="Ma02_g13250"/>
</dbReference>
<comment type="subcellular location">
    <subcellularLocation>
        <location evidence="1">Membrane</location>
        <topology evidence="1">Single-pass membrane protein</topology>
    </subcellularLocation>
</comment>
<feature type="region of interest" description="Disordered" evidence="5">
    <location>
        <begin position="439"/>
        <end position="475"/>
    </location>
</feature>
<dbReference type="InterPro" id="IPR000719">
    <property type="entry name" value="Prot_kinase_dom"/>
</dbReference>
<dbReference type="InterPro" id="IPR059179">
    <property type="entry name" value="MLKL-like_MCAfunc"/>
</dbReference>
<dbReference type="CDD" id="cd21037">
    <property type="entry name" value="MLKL_NTD"/>
    <property type="match status" value="1"/>
</dbReference>
<dbReference type="GO" id="GO:0004672">
    <property type="term" value="F:protein kinase activity"/>
    <property type="evidence" value="ECO:0007669"/>
    <property type="project" value="InterPro"/>
</dbReference>
<dbReference type="Gene3D" id="1.10.510.10">
    <property type="entry name" value="Transferase(Phosphotransferase) domain 1"/>
    <property type="match status" value="1"/>
</dbReference>
<evidence type="ECO:0000256" key="5">
    <source>
        <dbReference type="SAM" id="MobiDB-lite"/>
    </source>
</evidence>
<dbReference type="SMART" id="SM00220">
    <property type="entry name" value="S_TKc"/>
    <property type="match status" value="1"/>
</dbReference>
<evidence type="ECO:0000256" key="4">
    <source>
        <dbReference type="ARBA" id="ARBA00023136"/>
    </source>
</evidence>
<evidence type="ECO:0000313" key="9">
    <source>
        <dbReference type="Proteomes" id="UP000012960"/>
    </source>
</evidence>
<dbReference type="Gene3D" id="1.20.930.20">
    <property type="entry name" value="Adaptor protein Cbl, N-terminal domain"/>
    <property type="match status" value="1"/>
</dbReference>
<organism evidence="8 9">
    <name type="scientific">Musa acuminata subsp. malaccensis</name>
    <name type="common">Wild banana</name>
    <name type="synonym">Musa malaccensis</name>
    <dbReference type="NCBI Taxonomy" id="214687"/>
    <lineage>
        <taxon>Eukaryota</taxon>
        <taxon>Viridiplantae</taxon>
        <taxon>Streptophyta</taxon>
        <taxon>Embryophyta</taxon>
        <taxon>Tracheophyta</taxon>
        <taxon>Spermatophyta</taxon>
        <taxon>Magnoliopsida</taxon>
        <taxon>Liliopsida</taxon>
        <taxon>Zingiberales</taxon>
        <taxon>Musaceae</taxon>
        <taxon>Musa</taxon>
    </lineage>
</organism>
<dbReference type="GO" id="GO:0005524">
    <property type="term" value="F:ATP binding"/>
    <property type="evidence" value="ECO:0007669"/>
    <property type="project" value="InterPro"/>
</dbReference>
<evidence type="ECO:0000256" key="1">
    <source>
        <dbReference type="ARBA" id="ARBA00004167"/>
    </source>
</evidence>
<dbReference type="Proteomes" id="UP000012960">
    <property type="component" value="Unplaced"/>
</dbReference>
<dbReference type="InterPro" id="IPR008271">
    <property type="entry name" value="Ser/Thr_kinase_AS"/>
</dbReference>
<dbReference type="PROSITE" id="PS50011">
    <property type="entry name" value="PROTEIN_KINASE_DOM"/>
    <property type="match status" value="1"/>
</dbReference>
<dbReference type="GO" id="GO:0007166">
    <property type="term" value="P:cell surface receptor signaling pathway"/>
    <property type="evidence" value="ECO:0007669"/>
    <property type="project" value="InterPro"/>
</dbReference>
<keyword evidence="3" id="KW-1133">Transmembrane helix</keyword>
<dbReference type="GO" id="GO:0005262">
    <property type="term" value="F:calcium channel activity"/>
    <property type="evidence" value="ECO:0007669"/>
    <property type="project" value="UniProtKB-ARBA"/>
</dbReference>
<evidence type="ECO:0000256" key="3">
    <source>
        <dbReference type="ARBA" id="ARBA00022989"/>
    </source>
</evidence>
<dbReference type="InterPro" id="IPR001245">
    <property type="entry name" value="Ser-Thr/Tyr_kinase_cat_dom"/>
</dbReference>
<protein>
    <submittedName>
        <fullName evidence="7">(wild Malaysian banana) hypothetical protein</fullName>
    </submittedName>
</protein>
<dbReference type="InterPro" id="IPR036537">
    <property type="entry name" value="Adaptor_Cbl_N_dom_sf"/>
</dbReference>
<dbReference type="KEGG" id="mus:103975806"/>
<dbReference type="InterPro" id="IPR050823">
    <property type="entry name" value="Plant_Ser_Thr_Prot_Kinase"/>
</dbReference>
<dbReference type="Gene3D" id="3.30.200.20">
    <property type="entry name" value="Phosphorylase Kinase, domain 1"/>
    <property type="match status" value="1"/>
</dbReference>
<dbReference type="FunCoup" id="A0A804I2B2">
    <property type="interactions" value="9"/>
</dbReference>
<dbReference type="OrthoDB" id="1668230at2759"/>
<evidence type="ECO:0000313" key="8">
    <source>
        <dbReference type="EnsemblPlants" id="Ma02_p13250.1"/>
    </source>
</evidence>
<evidence type="ECO:0000259" key="6">
    <source>
        <dbReference type="PROSITE" id="PS50011"/>
    </source>
</evidence>
<dbReference type="InterPro" id="IPR045766">
    <property type="entry name" value="MCAfunc"/>
</dbReference>
<keyword evidence="4" id="KW-0472">Membrane</keyword>
<evidence type="ECO:0000256" key="2">
    <source>
        <dbReference type="ARBA" id="ARBA00022692"/>
    </source>
</evidence>
<dbReference type="EnsemblPlants" id="Ma02_t13250.1">
    <property type="protein sequence ID" value="Ma02_p13250.1"/>
    <property type="gene ID" value="Ma02_g13250"/>
</dbReference>
<reference evidence="8" key="2">
    <citation type="submission" date="2021-05" db="UniProtKB">
        <authorList>
            <consortium name="EnsemblPlants"/>
        </authorList>
    </citation>
    <scope>IDENTIFICATION</scope>
    <source>
        <strain evidence="8">subsp. malaccensis</strain>
    </source>
</reference>
<reference evidence="7" key="1">
    <citation type="submission" date="2021-03" db="EMBL/GenBank/DDBJ databases">
        <authorList>
            <consortium name="Genoscope - CEA"/>
            <person name="William W."/>
        </authorList>
    </citation>
    <scope>NUCLEOTIDE SEQUENCE</scope>
    <source>
        <strain evidence="7">Doubled-haploid Pahang</strain>
    </source>
</reference>
<sequence length="597" mass="66068">MASTWGPVGDVASVMQLVGVDAVSLIRMIIKVASDARMHRKNCRQFAHQLKLVGNLLEQLRISELRKHRSTREPLELLEDALRRSYILVNSCQDRSYLYLLVMGWDIAKQLGSAQAEIARYLDLIPLITLVDIQRVKERKENIRGDQHEYPLDGVEKMVQDPLSNPGRLIAETENNTKITNSNKHGLGINDVFCRIFKFKELQSATMNFSDENLLGQGGFGVVYKGWISAISLNAATSGRGFLKKGKEANSGLGTAIAVKRLSRFSRQGLPEALTEVQFLGKLSHPNVIKLFGYCSKEKKKKILLVYEFMNNGILAAHLFQNSQPLSWDLRIKIAVGAARGLAFLHASFIIHRDVKSSNILLDSNFNPKLSDFGLAMDGPTARDSNVEADLCGTFGYLAPEYFESGVVNHKIDVFGFGVVLLEMLSGKGACQILLAGKENSQTSQPSEENSQTSQPSEENSQTSQPSEETLEYVHQPTGQSFQEIFISSCLTDYTKLHRMMDPSLNGQYPLRAAFLVAQLARSCVGADPTGRPSMEEAVTTLEQIQTMGMSPTNLGPTNVSDPCPFLHDIHFSDSRVMVRGPAPFDADVELSFSNCK</sequence>
<dbReference type="GO" id="GO:0016020">
    <property type="term" value="C:membrane"/>
    <property type="evidence" value="ECO:0007669"/>
    <property type="project" value="UniProtKB-SubCell"/>
</dbReference>
<evidence type="ECO:0000313" key="7">
    <source>
        <dbReference type="EMBL" id="CAG1861928.1"/>
    </source>
</evidence>
<dbReference type="EMBL" id="HG996467">
    <property type="protein sequence ID" value="CAG1861928.1"/>
    <property type="molecule type" value="Genomic_DNA"/>
</dbReference>
<feature type="domain" description="Protein kinase" evidence="6">
    <location>
        <begin position="209"/>
        <end position="545"/>
    </location>
</feature>
<dbReference type="Pfam" id="PF19584">
    <property type="entry name" value="MCAfunc"/>
    <property type="match status" value="1"/>
</dbReference>
<dbReference type="Pfam" id="PF07714">
    <property type="entry name" value="PK_Tyr_Ser-Thr"/>
    <property type="match status" value="1"/>
</dbReference>
<proteinExistence type="predicted"/>
<dbReference type="PANTHER" id="PTHR45621">
    <property type="entry name" value="OS01G0588500 PROTEIN-RELATED"/>
    <property type="match status" value="1"/>
</dbReference>
<dbReference type="InParanoid" id="A0A804I2B2"/>
<gene>
    <name evidence="7" type="ORF">GSMUA_68220.1</name>
</gene>
<accession>A0A804I2B2</accession>
<keyword evidence="9" id="KW-1185">Reference proteome</keyword>
<dbReference type="SUPFAM" id="SSF56112">
    <property type="entry name" value="Protein kinase-like (PK-like)"/>
    <property type="match status" value="1"/>
</dbReference>
<dbReference type="InterPro" id="IPR011009">
    <property type="entry name" value="Kinase-like_dom_sf"/>
</dbReference>
<feature type="compositionally biased region" description="Polar residues" evidence="5">
    <location>
        <begin position="439"/>
        <end position="468"/>
    </location>
</feature>
<keyword evidence="2" id="KW-0812">Transmembrane</keyword>